<evidence type="ECO:0000256" key="3">
    <source>
        <dbReference type="ARBA" id="ARBA00022448"/>
    </source>
</evidence>
<dbReference type="NCBIfam" id="TIGR01297">
    <property type="entry name" value="CDF"/>
    <property type="match status" value="1"/>
</dbReference>
<dbReference type="Pfam" id="PF01545">
    <property type="entry name" value="Cation_efflux"/>
    <property type="match status" value="1"/>
</dbReference>
<proteinExistence type="inferred from homology"/>
<dbReference type="GO" id="GO:0016020">
    <property type="term" value="C:membrane"/>
    <property type="evidence" value="ECO:0007669"/>
    <property type="project" value="UniProtKB-SubCell"/>
</dbReference>
<evidence type="ECO:0000256" key="7">
    <source>
        <dbReference type="SAM" id="Phobius"/>
    </source>
</evidence>
<keyword evidence="5 7" id="KW-1133">Transmembrane helix</keyword>
<reference evidence="10 11" key="1">
    <citation type="submission" date="2020-02" db="EMBL/GenBank/DDBJ databases">
        <authorList>
            <person name="Zheng R.K."/>
            <person name="Sun C.M."/>
        </authorList>
    </citation>
    <scope>NUCLEOTIDE SEQUENCE [LARGE SCALE GENOMIC DNA]</scope>
    <source>
        <strain evidence="11">zrk13</strain>
    </source>
</reference>
<dbReference type="SUPFAM" id="SSF160240">
    <property type="entry name" value="Cation efflux protein cytoplasmic domain-like"/>
    <property type="match status" value="1"/>
</dbReference>
<dbReference type="AlphaFoldDB" id="A0A7L7KSF2"/>
<dbReference type="Gene3D" id="3.30.70.1350">
    <property type="entry name" value="Cation efflux protein, cytoplasmic domain"/>
    <property type="match status" value="1"/>
</dbReference>
<name>A0A7L7KSF2_9MOLU</name>
<dbReference type="InterPro" id="IPR027470">
    <property type="entry name" value="Cation_efflux_CTD"/>
</dbReference>
<gene>
    <name evidence="10" type="ORF">G4Z02_02715</name>
</gene>
<dbReference type="Pfam" id="PF16916">
    <property type="entry name" value="ZT_dimer"/>
    <property type="match status" value="1"/>
</dbReference>
<dbReference type="Proteomes" id="UP000514720">
    <property type="component" value="Chromosome"/>
</dbReference>
<evidence type="ECO:0000313" key="10">
    <source>
        <dbReference type="EMBL" id="QMS84708.1"/>
    </source>
</evidence>
<dbReference type="GO" id="GO:0008324">
    <property type="term" value="F:monoatomic cation transmembrane transporter activity"/>
    <property type="evidence" value="ECO:0007669"/>
    <property type="project" value="InterPro"/>
</dbReference>
<dbReference type="InterPro" id="IPR036837">
    <property type="entry name" value="Cation_efflux_CTD_sf"/>
</dbReference>
<evidence type="ECO:0000259" key="8">
    <source>
        <dbReference type="Pfam" id="PF01545"/>
    </source>
</evidence>
<dbReference type="SUPFAM" id="SSF161111">
    <property type="entry name" value="Cation efflux protein transmembrane domain-like"/>
    <property type="match status" value="1"/>
</dbReference>
<dbReference type="InterPro" id="IPR058533">
    <property type="entry name" value="Cation_efflux_TM"/>
</dbReference>
<evidence type="ECO:0000256" key="6">
    <source>
        <dbReference type="ARBA" id="ARBA00023136"/>
    </source>
</evidence>
<keyword evidence="3" id="KW-0813">Transport</keyword>
<evidence type="ECO:0000256" key="1">
    <source>
        <dbReference type="ARBA" id="ARBA00004141"/>
    </source>
</evidence>
<sequence length="299" mass="32276">MKEKYMKNNNYTMVKQVSWLSIAVNLFLSVFKLIAGIVARSNAMISDSVHSASDVLTTFVVLIGVKVAGKEADKDHPYGHERLESIAGIILSVFLGGTGLVIGYAGIKKIMLGIDGSLEAPGLLALIAAIISIGIKEGMFWYTKSVAKKASSTALMADAWHHRSDALSSVGSLIGIGGAMLGFAIMDPIASLVICLFILNASFKIMKEATNQLVDKGCDEKTMQQISEVIMNVDGVLSIDSLRSRIFGNKVYLDVEIGCKSTLTLIESHTIAEMVHLRIEDTFPKVKHIHVHVNPSTIA</sequence>
<dbReference type="Gene3D" id="1.20.1510.10">
    <property type="entry name" value="Cation efflux protein transmembrane domain"/>
    <property type="match status" value="1"/>
</dbReference>
<feature type="domain" description="Cation efflux protein cytoplasmic" evidence="9">
    <location>
        <begin position="219"/>
        <end position="295"/>
    </location>
</feature>
<dbReference type="KEGG" id="xcl:G4Z02_02715"/>
<dbReference type="InterPro" id="IPR002524">
    <property type="entry name" value="Cation_efflux"/>
</dbReference>
<keyword evidence="6 7" id="KW-0472">Membrane</keyword>
<dbReference type="InterPro" id="IPR027469">
    <property type="entry name" value="Cation_efflux_TMD_sf"/>
</dbReference>
<evidence type="ECO:0000313" key="11">
    <source>
        <dbReference type="Proteomes" id="UP000514720"/>
    </source>
</evidence>
<protein>
    <submittedName>
        <fullName evidence="10">Cation transporter</fullName>
    </submittedName>
</protein>
<feature type="transmembrane region" description="Helical" evidence="7">
    <location>
        <begin position="118"/>
        <end position="135"/>
    </location>
</feature>
<organism evidence="10 11">
    <name type="scientific">Candidatus Xianfuyuplasma coldseepsis</name>
    <dbReference type="NCBI Taxonomy" id="2782163"/>
    <lineage>
        <taxon>Bacteria</taxon>
        <taxon>Bacillati</taxon>
        <taxon>Mycoplasmatota</taxon>
        <taxon>Mollicutes</taxon>
        <taxon>Candidatus Izemoplasmatales</taxon>
        <taxon>Candidatus Izemoplasmataceae</taxon>
        <taxon>Candidatus Xianfuyuplasma</taxon>
    </lineage>
</organism>
<evidence type="ECO:0000256" key="4">
    <source>
        <dbReference type="ARBA" id="ARBA00022692"/>
    </source>
</evidence>
<dbReference type="InterPro" id="IPR050291">
    <property type="entry name" value="CDF_Transporter"/>
</dbReference>
<feature type="transmembrane region" description="Helical" evidence="7">
    <location>
        <begin position="20"/>
        <end position="39"/>
    </location>
</feature>
<feature type="domain" description="Cation efflux protein transmembrane" evidence="8">
    <location>
        <begin position="19"/>
        <end position="214"/>
    </location>
</feature>
<accession>A0A7L7KSF2</accession>
<keyword evidence="11" id="KW-1185">Reference proteome</keyword>
<evidence type="ECO:0000256" key="2">
    <source>
        <dbReference type="ARBA" id="ARBA00008114"/>
    </source>
</evidence>
<dbReference type="RefSeq" id="WP_258878327.1">
    <property type="nucleotide sequence ID" value="NZ_CP048914.1"/>
</dbReference>
<evidence type="ECO:0000259" key="9">
    <source>
        <dbReference type="Pfam" id="PF16916"/>
    </source>
</evidence>
<feature type="transmembrane region" description="Helical" evidence="7">
    <location>
        <begin position="86"/>
        <end position="106"/>
    </location>
</feature>
<comment type="subcellular location">
    <subcellularLocation>
        <location evidence="1">Membrane</location>
        <topology evidence="1">Multi-pass membrane protein</topology>
    </subcellularLocation>
</comment>
<dbReference type="FunFam" id="1.20.1510.10:FF:000006">
    <property type="entry name" value="Divalent cation efflux transporter"/>
    <property type="match status" value="1"/>
</dbReference>
<feature type="transmembrane region" description="Helical" evidence="7">
    <location>
        <begin position="173"/>
        <end position="199"/>
    </location>
</feature>
<dbReference type="PANTHER" id="PTHR43840">
    <property type="entry name" value="MITOCHONDRIAL METAL TRANSPORTER 1-RELATED"/>
    <property type="match status" value="1"/>
</dbReference>
<comment type="similarity">
    <text evidence="2">Belongs to the cation diffusion facilitator (CDF) transporter (TC 2.A.4) family.</text>
</comment>
<evidence type="ECO:0000256" key="5">
    <source>
        <dbReference type="ARBA" id="ARBA00022989"/>
    </source>
</evidence>
<keyword evidence="4 7" id="KW-0812">Transmembrane</keyword>
<dbReference type="PANTHER" id="PTHR43840:SF15">
    <property type="entry name" value="MITOCHONDRIAL METAL TRANSPORTER 1-RELATED"/>
    <property type="match status" value="1"/>
</dbReference>
<dbReference type="EMBL" id="CP048914">
    <property type="protein sequence ID" value="QMS84708.1"/>
    <property type="molecule type" value="Genomic_DNA"/>
</dbReference>